<protein>
    <recommendedName>
        <fullName evidence="1">Carboxymuconolactone decarboxylase-like domain-containing protein</fullName>
    </recommendedName>
</protein>
<dbReference type="PATRIC" id="fig|106592.7.peg.1111"/>
<dbReference type="InterPro" id="IPR003779">
    <property type="entry name" value="CMD-like"/>
</dbReference>
<dbReference type="Gene3D" id="1.20.1290.10">
    <property type="entry name" value="AhpD-like"/>
    <property type="match status" value="1"/>
</dbReference>
<gene>
    <name evidence="2" type="ORF">AC244_16760</name>
</gene>
<dbReference type="Pfam" id="PF02627">
    <property type="entry name" value="CMD"/>
    <property type="match status" value="1"/>
</dbReference>
<comment type="caution">
    <text evidence="2">The sequence shown here is derived from an EMBL/GenBank/DDBJ whole genome shotgun (WGS) entry which is preliminary data.</text>
</comment>
<feature type="domain" description="Carboxymuconolactone decarboxylase-like" evidence="1">
    <location>
        <begin position="5"/>
        <end position="89"/>
    </location>
</feature>
<evidence type="ECO:0000313" key="3">
    <source>
        <dbReference type="Proteomes" id="UP000037425"/>
    </source>
</evidence>
<proteinExistence type="predicted"/>
<dbReference type="PANTHER" id="PTHR33570:SF10">
    <property type="entry name" value="GAMMA-CARBOXYMUCONOLACTONE DECARBOXYLASE"/>
    <property type="match status" value="1"/>
</dbReference>
<organism evidence="2 3">
    <name type="scientific">Ensifer adhaerens</name>
    <name type="common">Sinorhizobium morelense</name>
    <dbReference type="NCBI Taxonomy" id="106592"/>
    <lineage>
        <taxon>Bacteria</taxon>
        <taxon>Pseudomonadati</taxon>
        <taxon>Pseudomonadota</taxon>
        <taxon>Alphaproteobacteria</taxon>
        <taxon>Hyphomicrobiales</taxon>
        <taxon>Rhizobiaceae</taxon>
        <taxon>Sinorhizobium/Ensifer group</taxon>
        <taxon>Ensifer</taxon>
    </lineage>
</organism>
<name>A0A0L8BT45_ENSAD</name>
<sequence length="96" mass="10312">MVAVDLGRYILKFSYGDVFSTPGLDIKSRELASVAALTARGTMAHEMPLKVHVQGALNTGATRQEVSEAILHMLPYAGFSRVQSAMALAGEVFSQQ</sequence>
<reference evidence="3" key="1">
    <citation type="submission" date="2015-07" db="EMBL/GenBank/DDBJ databases">
        <title>Whole genome sequence of an Ensifer adhaerens strain isolated from a cave pool in the Wind Cave National Park.</title>
        <authorList>
            <person name="Eng W.W.H."/>
            <person name="Gan H.M."/>
            <person name="Barton H.A."/>
            <person name="Savka M.A."/>
        </authorList>
    </citation>
    <scope>NUCLEOTIDE SEQUENCE [LARGE SCALE GENOMIC DNA]</scope>
    <source>
        <strain evidence="3">SD006</strain>
    </source>
</reference>
<evidence type="ECO:0000259" key="1">
    <source>
        <dbReference type="Pfam" id="PF02627"/>
    </source>
</evidence>
<dbReference type="PANTHER" id="PTHR33570">
    <property type="entry name" value="4-CARBOXYMUCONOLACTONE DECARBOXYLASE FAMILY PROTEIN"/>
    <property type="match status" value="1"/>
</dbReference>
<dbReference type="RefSeq" id="WP_063934111.1">
    <property type="nucleotide sequence ID" value="NZ_LGAP01000010.1"/>
</dbReference>
<accession>A0A0L8BT45</accession>
<dbReference type="OrthoDB" id="9801400at2"/>
<evidence type="ECO:0000313" key="2">
    <source>
        <dbReference type="EMBL" id="KOF17679.1"/>
    </source>
</evidence>
<dbReference type="Proteomes" id="UP000037425">
    <property type="component" value="Unassembled WGS sequence"/>
</dbReference>
<dbReference type="InterPro" id="IPR052512">
    <property type="entry name" value="4CMD/NDH-1_regulator"/>
</dbReference>
<dbReference type="SUPFAM" id="SSF69118">
    <property type="entry name" value="AhpD-like"/>
    <property type="match status" value="1"/>
</dbReference>
<dbReference type="GO" id="GO:0051920">
    <property type="term" value="F:peroxiredoxin activity"/>
    <property type="evidence" value="ECO:0007669"/>
    <property type="project" value="InterPro"/>
</dbReference>
<dbReference type="EMBL" id="LGAP01000010">
    <property type="protein sequence ID" value="KOF17679.1"/>
    <property type="molecule type" value="Genomic_DNA"/>
</dbReference>
<dbReference type="InterPro" id="IPR029032">
    <property type="entry name" value="AhpD-like"/>
</dbReference>
<dbReference type="AlphaFoldDB" id="A0A0L8BT45"/>